<evidence type="ECO:0000256" key="1">
    <source>
        <dbReference type="SAM" id="MobiDB-lite"/>
    </source>
</evidence>
<feature type="compositionally biased region" description="Low complexity" evidence="1">
    <location>
        <begin position="50"/>
        <end position="67"/>
    </location>
</feature>
<evidence type="ECO:0000313" key="2">
    <source>
        <dbReference type="EMBL" id="GAA3987452.1"/>
    </source>
</evidence>
<comment type="caution">
    <text evidence="2">The sequence shown here is derived from an EMBL/GenBank/DDBJ whole genome shotgun (WGS) entry which is preliminary data.</text>
</comment>
<name>A0ABP7QTP8_9ACTN</name>
<evidence type="ECO:0000313" key="3">
    <source>
        <dbReference type="Proteomes" id="UP001500034"/>
    </source>
</evidence>
<reference evidence="3" key="1">
    <citation type="journal article" date="2019" name="Int. J. Syst. Evol. Microbiol.">
        <title>The Global Catalogue of Microorganisms (GCM) 10K type strain sequencing project: providing services to taxonomists for standard genome sequencing and annotation.</title>
        <authorList>
            <consortium name="The Broad Institute Genomics Platform"/>
            <consortium name="The Broad Institute Genome Sequencing Center for Infectious Disease"/>
            <person name="Wu L."/>
            <person name="Ma J."/>
        </authorList>
    </citation>
    <scope>NUCLEOTIDE SEQUENCE [LARGE SCALE GENOMIC DNA]</scope>
    <source>
        <strain evidence="3">JCM 17027</strain>
    </source>
</reference>
<organism evidence="2 3">
    <name type="scientific">Streptomyces marokkonensis</name>
    <dbReference type="NCBI Taxonomy" id="324855"/>
    <lineage>
        <taxon>Bacteria</taxon>
        <taxon>Bacillati</taxon>
        <taxon>Actinomycetota</taxon>
        <taxon>Actinomycetes</taxon>
        <taxon>Kitasatosporales</taxon>
        <taxon>Streptomycetaceae</taxon>
        <taxon>Streptomyces</taxon>
    </lineage>
</organism>
<dbReference type="Proteomes" id="UP001500034">
    <property type="component" value="Unassembled WGS sequence"/>
</dbReference>
<protein>
    <submittedName>
        <fullName evidence="2">Uncharacterized protein</fullName>
    </submittedName>
</protein>
<feature type="region of interest" description="Disordered" evidence="1">
    <location>
        <begin position="1"/>
        <end position="67"/>
    </location>
</feature>
<keyword evidence="3" id="KW-1185">Reference proteome</keyword>
<gene>
    <name evidence="2" type="ORF">GCM10022384_39270</name>
</gene>
<feature type="compositionally biased region" description="Basic and acidic residues" evidence="1">
    <location>
        <begin position="8"/>
        <end position="23"/>
    </location>
</feature>
<sequence length="67" mass="6943">MRQQRAHGLRDEGGRQYAEDEQLHGGLPEGEPEAEEVASGRTAAREGGTRKAAAGRTAAGKTAAGRG</sequence>
<accession>A0ABP7QTP8</accession>
<dbReference type="EMBL" id="BAABCQ010000074">
    <property type="protein sequence ID" value="GAA3987452.1"/>
    <property type="molecule type" value="Genomic_DNA"/>
</dbReference>
<proteinExistence type="predicted"/>